<dbReference type="PROSITE" id="PS50280">
    <property type="entry name" value="SET"/>
    <property type="match status" value="1"/>
</dbReference>
<comment type="caution">
    <text evidence="2">The sequence shown here is derived from an EMBL/GenBank/DDBJ whole genome shotgun (WGS) entry which is preliminary data.</text>
</comment>
<dbReference type="Proteomes" id="UP001498421">
    <property type="component" value="Unassembled WGS sequence"/>
</dbReference>
<dbReference type="SMART" id="SM00317">
    <property type="entry name" value="SET"/>
    <property type="match status" value="1"/>
</dbReference>
<feature type="domain" description="SET" evidence="1">
    <location>
        <begin position="16"/>
        <end position="164"/>
    </location>
</feature>
<gene>
    <name evidence="2" type="ORF">QQZ08_007766</name>
</gene>
<dbReference type="EMBL" id="JAZAVK010000076">
    <property type="protein sequence ID" value="KAK7425790.1"/>
    <property type="molecule type" value="Genomic_DNA"/>
</dbReference>
<dbReference type="CDD" id="cd20071">
    <property type="entry name" value="SET_SMYD"/>
    <property type="match status" value="1"/>
</dbReference>
<sequence length="333" mass="38055">MPQDHPYLHLPVPADAPFELKPSPINGWGAFATRRIEQGAVIFSEKPLFVIPKPFEQITGWDVRLAFQKLPPRSKQNFLRLRNHASGHVANMESVMGENSFQVASEADAERGLRQYGMFLIHSRMNHSCVPNTKLPLTTTGAEEFRTYAVRDIAVGEEITICYKSDFEGRPREERHLALQFECHCKACQLGTPYQRISDIRRRLIRAMQYLRRRKDLDGQTDHSRSPVIADPKLKRDAETFNIPLTSRLVYALLRIYLLEQEGLLDQLKLDSLLPTIRMIAKKFGTEENARIARLALAKGTWVDTLCAAFEFFGRPDKEVARVAASLRALHEM</sequence>
<dbReference type="InterPro" id="IPR001214">
    <property type="entry name" value="SET_dom"/>
</dbReference>
<dbReference type="SUPFAM" id="SSF82199">
    <property type="entry name" value="SET domain"/>
    <property type="match status" value="1"/>
</dbReference>
<dbReference type="PANTHER" id="PTHR47332">
    <property type="entry name" value="SET DOMAIN-CONTAINING PROTEIN 5"/>
    <property type="match status" value="1"/>
</dbReference>
<evidence type="ECO:0000259" key="1">
    <source>
        <dbReference type="PROSITE" id="PS50280"/>
    </source>
</evidence>
<name>A0ABR1HX03_9HYPO</name>
<dbReference type="Pfam" id="PF00856">
    <property type="entry name" value="SET"/>
    <property type="match status" value="1"/>
</dbReference>
<dbReference type="PANTHER" id="PTHR47332:SF4">
    <property type="entry name" value="SET DOMAIN-CONTAINING PROTEIN 5"/>
    <property type="match status" value="1"/>
</dbReference>
<dbReference type="InterPro" id="IPR046341">
    <property type="entry name" value="SET_dom_sf"/>
</dbReference>
<dbReference type="Gene3D" id="2.170.270.10">
    <property type="entry name" value="SET domain"/>
    <property type="match status" value="1"/>
</dbReference>
<organism evidence="2 3">
    <name type="scientific">Neonectria magnoliae</name>
    <dbReference type="NCBI Taxonomy" id="2732573"/>
    <lineage>
        <taxon>Eukaryota</taxon>
        <taxon>Fungi</taxon>
        <taxon>Dikarya</taxon>
        <taxon>Ascomycota</taxon>
        <taxon>Pezizomycotina</taxon>
        <taxon>Sordariomycetes</taxon>
        <taxon>Hypocreomycetidae</taxon>
        <taxon>Hypocreales</taxon>
        <taxon>Nectriaceae</taxon>
        <taxon>Neonectria</taxon>
    </lineage>
</organism>
<dbReference type="InterPro" id="IPR053185">
    <property type="entry name" value="SET_domain_protein"/>
</dbReference>
<keyword evidence="3" id="KW-1185">Reference proteome</keyword>
<evidence type="ECO:0000313" key="3">
    <source>
        <dbReference type="Proteomes" id="UP001498421"/>
    </source>
</evidence>
<evidence type="ECO:0000313" key="2">
    <source>
        <dbReference type="EMBL" id="KAK7425790.1"/>
    </source>
</evidence>
<accession>A0ABR1HX03</accession>
<reference evidence="2 3" key="1">
    <citation type="journal article" date="2025" name="Microbiol. Resour. Announc.">
        <title>Draft genome sequences for Neonectria magnoliae and Neonectria punicea, canker pathogens of Liriodendron tulipifera and Acer saccharum in West Virginia.</title>
        <authorList>
            <person name="Petronek H.M."/>
            <person name="Kasson M.T."/>
            <person name="Metheny A.M."/>
            <person name="Stauder C.M."/>
            <person name="Lovett B."/>
            <person name="Lynch S.C."/>
            <person name="Garnas J.R."/>
            <person name="Kasson L.R."/>
            <person name="Stajich J.E."/>
        </authorList>
    </citation>
    <scope>NUCLEOTIDE SEQUENCE [LARGE SCALE GENOMIC DNA]</scope>
    <source>
        <strain evidence="2 3">NRRL 64651</strain>
    </source>
</reference>
<proteinExistence type="predicted"/>
<protein>
    <recommendedName>
        <fullName evidence="1">SET domain-containing protein</fullName>
    </recommendedName>
</protein>